<dbReference type="GO" id="GO:0016746">
    <property type="term" value="F:acyltransferase activity"/>
    <property type="evidence" value="ECO:0007669"/>
    <property type="project" value="UniProtKB-KW"/>
</dbReference>
<accession>A0A5N5F6Z8</accession>
<keyword evidence="1" id="KW-0012">Acyltransferase</keyword>
<gene>
    <name evidence="1" type="ORF">D8674_001715</name>
</gene>
<name>A0A5N5F6Z8_9ROSA</name>
<dbReference type="AlphaFoldDB" id="A0A5N5F6Z8"/>
<comment type="caution">
    <text evidence="1">The sequence shown here is derived from an EMBL/GenBank/DDBJ whole genome shotgun (WGS) entry which is preliminary data.</text>
</comment>
<evidence type="ECO:0000313" key="1">
    <source>
        <dbReference type="EMBL" id="KAB2598795.1"/>
    </source>
</evidence>
<reference evidence="1 2" key="3">
    <citation type="submission" date="2019-11" db="EMBL/GenBank/DDBJ databases">
        <title>A de novo genome assembly of a pear dwarfing rootstock.</title>
        <authorList>
            <person name="Wang F."/>
            <person name="Wang J."/>
            <person name="Li S."/>
            <person name="Zhang Y."/>
            <person name="Fang M."/>
            <person name="Ma L."/>
            <person name="Zhao Y."/>
            <person name="Jiang S."/>
        </authorList>
    </citation>
    <scope>NUCLEOTIDE SEQUENCE [LARGE SCALE GENOMIC DNA]</scope>
    <source>
        <strain evidence="1">S2</strain>
        <tissue evidence="1">Leaf</tissue>
    </source>
</reference>
<protein>
    <submittedName>
        <fullName evidence="1">O-acyltransferase WSD1-like</fullName>
    </submittedName>
</protein>
<evidence type="ECO:0000313" key="2">
    <source>
        <dbReference type="Proteomes" id="UP000327157"/>
    </source>
</evidence>
<keyword evidence="1" id="KW-0808">Transferase</keyword>
<proteinExistence type="predicted"/>
<reference evidence="1 2" key="1">
    <citation type="submission" date="2019-09" db="EMBL/GenBank/DDBJ databases">
        <authorList>
            <person name="Ou C."/>
        </authorList>
    </citation>
    <scope>NUCLEOTIDE SEQUENCE [LARGE SCALE GENOMIC DNA]</scope>
    <source>
        <strain evidence="1">S2</strain>
        <tissue evidence="1">Leaf</tissue>
    </source>
</reference>
<sequence length="51" mass="5589">MQPAETNKAPAVLMGSQSRKKIINKLLDDLEESLKLICHAVVERGLTAEVV</sequence>
<organism evidence="1 2">
    <name type="scientific">Pyrus ussuriensis x Pyrus communis</name>
    <dbReference type="NCBI Taxonomy" id="2448454"/>
    <lineage>
        <taxon>Eukaryota</taxon>
        <taxon>Viridiplantae</taxon>
        <taxon>Streptophyta</taxon>
        <taxon>Embryophyta</taxon>
        <taxon>Tracheophyta</taxon>
        <taxon>Spermatophyta</taxon>
        <taxon>Magnoliopsida</taxon>
        <taxon>eudicotyledons</taxon>
        <taxon>Gunneridae</taxon>
        <taxon>Pentapetalae</taxon>
        <taxon>rosids</taxon>
        <taxon>fabids</taxon>
        <taxon>Rosales</taxon>
        <taxon>Rosaceae</taxon>
        <taxon>Amygdaloideae</taxon>
        <taxon>Maleae</taxon>
        <taxon>Pyrus</taxon>
    </lineage>
</organism>
<reference evidence="2" key="2">
    <citation type="submission" date="2019-10" db="EMBL/GenBank/DDBJ databases">
        <title>A de novo genome assembly of a pear dwarfing rootstock.</title>
        <authorList>
            <person name="Wang F."/>
            <person name="Wang J."/>
            <person name="Li S."/>
            <person name="Zhang Y."/>
            <person name="Fang M."/>
            <person name="Ma L."/>
            <person name="Zhao Y."/>
            <person name="Jiang S."/>
        </authorList>
    </citation>
    <scope>NUCLEOTIDE SEQUENCE [LARGE SCALE GENOMIC DNA]</scope>
</reference>
<dbReference type="EMBL" id="SMOL01000768">
    <property type="protein sequence ID" value="KAB2598795.1"/>
    <property type="molecule type" value="Genomic_DNA"/>
</dbReference>
<dbReference type="Proteomes" id="UP000327157">
    <property type="component" value="Chromosome 1"/>
</dbReference>
<keyword evidence="2" id="KW-1185">Reference proteome</keyword>